<organism evidence="3 4">
    <name type="scientific">Solanum commersonii</name>
    <name type="common">Commerson's wild potato</name>
    <name type="synonym">Commerson's nightshade</name>
    <dbReference type="NCBI Taxonomy" id="4109"/>
    <lineage>
        <taxon>Eukaryota</taxon>
        <taxon>Viridiplantae</taxon>
        <taxon>Streptophyta</taxon>
        <taxon>Embryophyta</taxon>
        <taxon>Tracheophyta</taxon>
        <taxon>Spermatophyta</taxon>
        <taxon>Magnoliopsida</taxon>
        <taxon>eudicotyledons</taxon>
        <taxon>Gunneridae</taxon>
        <taxon>Pentapetalae</taxon>
        <taxon>asterids</taxon>
        <taxon>lamiids</taxon>
        <taxon>Solanales</taxon>
        <taxon>Solanaceae</taxon>
        <taxon>Solanoideae</taxon>
        <taxon>Solaneae</taxon>
        <taxon>Solanum</taxon>
    </lineage>
</organism>
<evidence type="ECO:0000256" key="1">
    <source>
        <dbReference type="RuleBase" id="RU366020"/>
    </source>
</evidence>
<proteinExistence type="inferred from homology"/>
<dbReference type="AlphaFoldDB" id="A0A9J5X9E2"/>
<dbReference type="InterPro" id="IPR039123">
    <property type="entry name" value="PPTC7"/>
</dbReference>
<comment type="caution">
    <text evidence="3">The sequence shown here is derived from an EMBL/GenBank/DDBJ whole genome shotgun (WGS) entry which is preliminary data.</text>
</comment>
<dbReference type="SUPFAM" id="SSF81606">
    <property type="entry name" value="PP2C-like"/>
    <property type="match status" value="1"/>
</dbReference>
<dbReference type="PROSITE" id="PS51746">
    <property type="entry name" value="PPM_2"/>
    <property type="match status" value="1"/>
</dbReference>
<sequence length="314" mass="35315">MAACISSLGHDQCSSKIKFDKLFNLPRYKRYFDFSSHEIYNNLENHSYKKLKFSHDDEFINVEFSSNKLPCLKMVVGSLYLPKDNPNKPLGEDSHFIHELYQTIGVADGVGGWVKQGIDAGIYARELMKNSFIATYDESMKGHVNPKRVLEEAYKNTNSKGSSTACIITLNSEKNTIVAANVGDSGFFLIRKGKIIYKSPIQQRVFGCPYQLGNCNSDNPSVAQEMKLNVEKDDILMIGTDGMLDNIFESEIEEIVRRAIDQNLKAEELASQIGNFALYNSFDRFADTPFSRASEGRHKGGKIDDITVIVAYIQ</sequence>
<dbReference type="PANTHER" id="PTHR12320:SF14">
    <property type="entry name" value="PROTEIN PHOSPHATASE"/>
    <property type="match status" value="1"/>
</dbReference>
<reference evidence="3 4" key="1">
    <citation type="submission" date="2020-09" db="EMBL/GenBank/DDBJ databases">
        <title>De no assembly of potato wild relative species, Solanum commersonii.</title>
        <authorList>
            <person name="Cho K."/>
        </authorList>
    </citation>
    <scope>NUCLEOTIDE SEQUENCE [LARGE SCALE GENOMIC DNA]</scope>
    <source>
        <strain evidence="3">LZ3.2</strain>
        <tissue evidence="3">Leaf</tissue>
    </source>
</reference>
<protein>
    <recommendedName>
        <fullName evidence="1">Protein phosphatase</fullName>
        <ecNumber evidence="1">3.1.3.16</ecNumber>
    </recommendedName>
</protein>
<keyword evidence="1" id="KW-0904">Protein phosphatase</keyword>
<dbReference type="InterPro" id="IPR036457">
    <property type="entry name" value="PPM-type-like_dom_sf"/>
</dbReference>
<evidence type="ECO:0000313" key="4">
    <source>
        <dbReference type="Proteomes" id="UP000824120"/>
    </source>
</evidence>
<dbReference type="InterPro" id="IPR001932">
    <property type="entry name" value="PPM-type_phosphatase-like_dom"/>
</dbReference>
<dbReference type="SMART" id="SM00332">
    <property type="entry name" value="PP2Cc"/>
    <property type="match status" value="1"/>
</dbReference>
<dbReference type="EC" id="3.1.3.16" evidence="1"/>
<dbReference type="OrthoDB" id="60843at2759"/>
<dbReference type="GO" id="GO:0004722">
    <property type="term" value="F:protein serine/threonine phosphatase activity"/>
    <property type="evidence" value="ECO:0007669"/>
    <property type="project" value="UniProtKB-EC"/>
</dbReference>
<keyword evidence="1" id="KW-0378">Hydrolase</keyword>
<keyword evidence="1" id="KW-0464">Manganese</keyword>
<keyword evidence="1" id="KW-0460">Magnesium</keyword>
<dbReference type="Proteomes" id="UP000824120">
    <property type="component" value="Chromosome 10"/>
</dbReference>
<name>A0A9J5X9E2_SOLCO</name>
<evidence type="ECO:0000259" key="2">
    <source>
        <dbReference type="PROSITE" id="PS51746"/>
    </source>
</evidence>
<comment type="catalytic activity">
    <reaction evidence="1">
        <text>O-phospho-L-threonyl-[protein] + H2O = L-threonyl-[protein] + phosphate</text>
        <dbReference type="Rhea" id="RHEA:47004"/>
        <dbReference type="Rhea" id="RHEA-COMP:11060"/>
        <dbReference type="Rhea" id="RHEA-COMP:11605"/>
        <dbReference type="ChEBI" id="CHEBI:15377"/>
        <dbReference type="ChEBI" id="CHEBI:30013"/>
        <dbReference type="ChEBI" id="CHEBI:43474"/>
        <dbReference type="ChEBI" id="CHEBI:61977"/>
        <dbReference type="EC" id="3.1.3.16"/>
    </reaction>
</comment>
<dbReference type="PANTHER" id="PTHR12320">
    <property type="entry name" value="PROTEIN PHOSPHATASE 2C"/>
    <property type="match status" value="1"/>
</dbReference>
<gene>
    <name evidence="3" type="ORF">H5410_054155</name>
</gene>
<evidence type="ECO:0000313" key="3">
    <source>
        <dbReference type="EMBL" id="KAG5583528.1"/>
    </source>
</evidence>
<accession>A0A9J5X9E2</accession>
<comment type="catalytic activity">
    <reaction evidence="1">
        <text>O-phospho-L-seryl-[protein] + H2O = L-seryl-[protein] + phosphate</text>
        <dbReference type="Rhea" id="RHEA:20629"/>
        <dbReference type="Rhea" id="RHEA-COMP:9863"/>
        <dbReference type="Rhea" id="RHEA-COMP:11604"/>
        <dbReference type="ChEBI" id="CHEBI:15377"/>
        <dbReference type="ChEBI" id="CHEBI:29999"/>
        <dbReference type="ChEBI" id="CHEBI:43474"/>
        <dbReference type="ChEBI" id="CHEBI:83421"/>
        <dbReference type="EC" id="3.1.3.16"/>
    </reaction>
</comment>
<feature type="domain" description="PPM-type phosphatase" evidence="2">
    <location>
        <begin position="78"/>
        <end position="313"/>
    </location>
</feature>
<dbReference type="SMART" id="SM00331">
    <property type="entry name" value="PP2C_SIG"/>
    <property type="match status" value="1"/>
</dbReference>
<dbReference type="Pfam" id="PF07228">
    <property type="entry name" value="SpoIIE"/>
    <property type="match status" value="1"/>
</dbReference>
<keyword evidence="1" id="KW-0479">Metal-binding</keyword>
<comment type="similarity">
    <text evidence="1">Belongs to the PP2C family.</text>
</comment>
<dbReference type="Gene3D" id="3.60.40.10">
    <property type="entry name" value="PPM-type phosphatase domain"/>
    <property type="match status" value="2"/>
</dbReference>
<comment type="cofactor">
    <cofactor evidence="1">
        <name>Mn(2+)</name>
        <dbReference type="ChEBI" id="CHEBI:29035"/>
    </cofactor>
</comment>
<dbReference type="GO" id="GO:0046872">
    <property type="term" value="F:metal ion binding"/>
    <property type="evidence" value="ECO:0007669"/>
    <property type="project" value="UniProtKB-UniRule"/>
</dbReference>
<dbReference type="EMBL" id="JACXVP010000010">
    <property type="protein sequence ID" value="KAG5583528.1"/>
    <property type="molecule type" value="Genomic_DNA"/>
</dbReference>
<keyword evidence="4" id="KW-1185">Reference proteome</keyword>
<comment type="cofactor">
    <cofactor evidence="1">
        <name>Mg(2+)</name>
        <dbReference type="ChEBI" id="CHEBI:18420"/>
    </cofactor>
</comment>